<proteinExistence type="predicted"/>
<feature type="domain" description="DUF4126" evidence="1">
    <location>
        <begin position="11"/>
        <end position="150"/>
    </location>
</feature>
<protein>
    <recommendedName>
        <fullName evidence="1">DUF4126 domain-containing protein</fullName>
    </recommendedName>
</protein>
<dbReference type="Pfam" id="PF13548">
    <property type="entry name" value="DUF4126"/>
    <property type="match status" value="1"/>
</dbReference>
<reference evidence="2 3" key="1">
    <citation type="journal article" date="2012" name="J. Bacteriol.">
        <title>Genome Sequence of Fibrella aestuarina BUZ 2T, a Filamentous Marine Bacterium.</title>
        <authorList>
            <person name="Filippini M."/>
            <person name="Qi W."/>
            <person name="Blom J."/>
            <person name="Goesmann A."/>
            <person name="Smits T.H."/>
            <person name="Bagheri H.C."/>
        </authorList>
    </citation>
    <scope>NUCLEOTIDE SEQUENCE [LARGE SCALE GENOMIC DNA]</scope>
    <source>
        <strain evidence="3">BUZ 2T</strain>
    </source>
</reference>
<dbReference type="RefSeq" id="WP_015331880.1">
    <property type="nucleotide sequence ID" value="NC_020054.1"/>
</dbReference>
<dbReference type="STRING" id="1166018.FAES_2772"/>
<dbReference type="InterPro" id="IPR025196">
    <property type="entry name" value="DUF4126"/>
</dbReference>
<organism evidence="2 3">
    <name type="scientific">Fibrella aestuarina BUZ 2</name>
    <dbReference type="NCBI Taxonomy" id="1166018"/>
    <lineage>
        <taxon>Bacteria</taxon>
        <taxon>Pseudomonadati</taxon>
        <taxon>Bacteroidota</taxon>
        <taxon>Cytophagia</taxon>
        <taxon>Cytophagales</taxon>
        <taxon>Spirosomataceae</taxon>
        <taxon>Fibrella</taxon>
    </lineage>
</organism>
<dbReference type="AlphaFoldDB" id="I0K9H8"/>
<accession>I0K9H8</accession>
<evidence type="ECO:0000313" key="3">
    <source>
        <dbReference type="Proteomes" id="UP000011058"/>
    </source>
</evidence>
<dbReference type="OrthoDB" id="9812409at2"/>
<dbReference type="KEGG" id="fae:FAES_2772"/>
<dbReference type="Proteomes" id="UP000011058">
    <property type="component" value="Chromosome"/>
</dbReference>
<evidence type="ECO:0000313" key="2">
    <source>
        <dbReference type="EMBL" id="CCH00781.1"/>
    </source>
</evidence>
<keyword evidence="3" id="KW-1185">Reference proteome</keyword>
<dbReference type="eggNOG" id="COG3918">
    <property type="taxonomic scope" value="Bacteria"/>
</dbReference>
<dbReference type="HOGENOM" id="CLU_125942_1_0_10"/>
<gene>
    <name evidence="2" type="ORF">FAES_2772</name>
</gene>
<dbReference type="EMBL" id="HE796683">
    <property type="protein sequence ID" value="CCH00781.1"/>
    <property type="molecule type" value="Genomic_DNA"/>
</dbReference>
<evidence type="ECO:0000259" key="1">
    <source>
        <dbReference type="Pfam" id="PF13548"/>
    </source>
</evidence>
<name>I0K9H8_9BACT</name>
<sequence>MTASFSPFLIGVVAGMRALSAPALLSRHLSQSPANPLANSRLHFLTNPNAAKTLTVLAGTELLGDKAPNGPDRTSPPQLMVRLASGAVCGAAVGEAQGQSGRFGAVLGAAGALVGTFAFFHLRRYLTHERGLPDTAVALLEDALTLGAGWQVANTIATGNTSAS</sequence>